<evidence type="ECO:0000313" key="1">
    <source>
        <dbReference type="EMBL" id="EFO16696.2"/>
    </source>
</evidence>
<name>A0A1S0TMD5_LOALO</name>
<dbReference type="OrthoDB" id="5851913at2759"/>
<gene>
    <name evidence="1" type="ORF">LOAG_11807</name>
</gene>
<dbReference type="AlphaFoldDB" id="A0A1S0TMD5"/>
<accession>A0A1S0TMD5</accession>
<dbReference type="GeneID" id="9949267"/>
<proteinExistence type="predicted"/>
<dbReference type="RefSeq" id="XP_003147373.2">
    <property type="nucleotide sequence ID" value="XM_003147325.2"/>
</dbReference>
<protein>
    <submittedName>
        <fullName evidence="1">Zinc knuckle family protein</fullName>
    </submittedName>
</protein>
<reference evidence="1" key="1">
    <citation type="submission" date="2012-04" db="EMBL/GenBank/DDBJ databases">
        <title>The Genome Sequence of Loa loa.</title>
        <authorList>
            <consortium name="The Broad Institute Genome Sequencing Platform"/>
            <consortium name="Broad Institute Genome Sequencing Center for Infectious Disease"/>
            <person name="Nutman T.B."/>
            <person name="Fink D.L."/>
            <person name="Russ C."/>
            <person name="Young S."/>
            <person name="Zeng Q."/>
            <person name="Gargeya S."/>
            <person name="Alvarado L."/>
            <person name="Berlin A."/>
            <person name="Chapman S.B."/>
            <person name="Chen Z."/>
            <person name="Freedman E."/>
            <person name="Gellesch M."/>
            <person name="Goldberg J."/>
            <person name="Griggs A."/>
            <person name="Gujja S."/>
            <person name="Heilman E.R."/>
            <person name="Heiman D."/>
            <person name="Howarth C."/>
            <person name="Mehta T."/>
            <person name="Neiman D."/>
            <person name="Pearson M."/>
            <person name="Roberts A."/>
            <person name="Saif S."/>
            <person name="Shea T."/>
            <person name="Shenoy N."/>
            <person name="Sisk P."/>
            <person name="Stolte C."/>
            <person name="Sykes S."/>
            <person name="White J."/>
            <person name="Yandava C."/>
            <person name="Haas B."/>
            <person name="Henn M.R."/>
            <person name="Nusbaum C."/>
            <person name="Birren B."/>
        </authorList>
    </citation>
    <scope>NUCLEOTIDE SEQUENCE [LARGE SCALE GENOMIC DNA]</scope>
</reference>
<sequence>MGILKPIAKKWHIVSIIKKPHYSALCDIKVREAKQQKDSSSERKKVTTNNGNIAINKITELKDKEVLFLCKEINVFSPVRPELHGRVSALFDVGAQSTFISRELADRLDLTEIKEEESSISSFG</sequence>
<dbReference type="KEGG" id="loa:LOAG_11807"/>
<dbReference type="CTD" id="9949267"/>
<dbReference type="InterPro" id="IPR021109">
    <property type="entry name" value="Peptidase_aspartic_dom_sf"/>
</dbReference>
<dbReference type="InParanoid" id="A0A1S0TMD5"/>
<dbReference type="OMA" id="CKEINVF"/>
<organism evidence="1">
    <name type="scientific">Loa loa</name>
    <name type="common">Eye worm</name>
    <name type="synonym">Filaria loa</name>
    <dbReference type="NCBI Taxonomy" id="7209"/>
    <lineage>
        <taxon>Eukaryota</taxon>
        <taxon>Metazoa</taxon>
        <taxon>Ecdysozoa</taxon>
        <taxon>Nematoda</taxon>
        <taxon>Chromadorea</taxon>
        <taxon>Rhabditida</taxon>
        <taxon>Spirurina</taxon>
        <taxon>Spiruromorpha</taxon>
        <taxon>Filarioidea</taxon>
        <taxon>Onchocercidae</taxon>
        <taxon>Loa</taxon>
    </lineage>
</organism>
<dbReference type="Gene3D" id="2.40.70.10">
    <property type="entry name" value="Acid Proteases"/>
    <property type="match status" value="1"/>
</dbReference>
<dbReference type="EMBL" id="JH712627">
    <property type="protein sequence ID" value="EFO16696.2"/>
    <property type="molecule type" value="Genomic_DNA"/>
</dbReference>